<feature type="transmembrane region" description="Helical" evidence="9">
    <location>
        <begin position="51"/>
        <end position="69"/>
    </location>
</feature>
<feature type="transmembrane region" description="Helical" evidence="9">
    <location>
        <begin position="101"/>
        <end position="119"/>
    </location>
</feature>
<feature type="transmembrane region" description="Helical" evidence="9">
    <location>
        <begin position="350"/>
        <end position="374"/>
    </location>
</feature>
<sequence length="755" mass="86264">MDIMMDQLATTMLPEVFPDGLFQQVTIPQNAHNITNKTVGPCQHSIKTQKFIHFTLLPAAAIIAILMFCEQRKWKNDCCGGRPGLAIPLNLLDGFKHRWEYTLAFGATTNTLITILYGGDFFGKNYGPIDYILVTMVVMLEMSLTFYPLFACFATEAKFVGSFLGALYALMWFLVKMLHTMECPNPRPNVMPYMLVFVRWPELLCLFLLICCYIKRMIEAVKMEDVMPNKPDLIADTVVYPHQRMHVKLLLVKPEVKPELEPGFKAKLKSLYIPSPVFLFSTRMMSTVIVIASVIYQIGIVYVWVVGSLINGLQYFTDAIFEVIANSSKIDVENITEAVIFEQVYNTMRISWYAVTISIVLLTMLSLSHILLCYRENMMNLYQGTSRSHLLIEFTPTSSEIAANGIKYAGYQIAYMVWGFFLQHIILWLFIVIVAGLFIIPAIHKIYGPLQGLFQILIGPFILSTILYYGQILMVHFFFLQPKLEEEDEHKPLAVRNRKWYHIFSYYLFLFNLPLGLFSALVRIGKGILFGLLMLGRVDRCALMPDFETYDKGYMAYIGMIHMDYTHNHPVLRVFCQLLMDATLRRTSVEDDESECVGVRYTDAKTEAQLRSVRIRRRWQIAYTMINNPEITILRHHAHNNEDHNQASKSDKIERYRLLRNKTTHTKLSSEKKYLESGQTDTNNKLNGSEVSESTAAPVKDVVLSDIELDDHASVEATKKGLKSKVKASTAVNEVNALLGEMSKPVKNGVTVVQM</sequence>
<evidence type="ECO:0000313" key="11">
    <source>
        <dbReference type="Proteomes" id="UP000749559"/>
    </source>
</evidence>
<dbReference type="InterPro" id="IPR026612">
    <property type="entry name" value="STRA6-like"/>
</dbReference>
<reference evidence="10" key="1">
    <citation type="submission" date="2022-03" db="EMBL/GenBank/DDBJ databases">
        <authorList>
            <person name="Martin C."/>
        </authorList>
    </citation>
    <scope>NUCLEOTIDE SEQUENCE</scope>
</reference>
<comment type="caution">
    <text evidence="10">The sequence shown here is derived from an EMBL/GenBank/DDBJ whole genome shotgun (WGS) entry which is preliminary data.</text>
</comment>
<evidence type="ECO:0000313" key="10">
    <source>
        <dbReference type="EMBL" id="CAH1797237.1"/>
    </source>
</evidence>
<feature type="region of interest" description="Disordered" evidence="8">
    <location>
        <begin position="667"/>
        <end position="694"/>
    </location>
</feature>
<feature type="transmembrane region" description="Helical" evidence="9">
    <location>
        <begin position="500"/>
        <end position="522"/>
    </location>
</feature>
<evidence type="ECO:0000256" key="6">
    <source>
        <dbReference type="ARBA" id="ARBA00023136"/>
    </source>
</evidence>
<dbReference type="EMBL" id="CAIIXF020000010">
    <property type="protein sequence ID" value="CAH1797237.1"/>
    <property type="molecule type" value="Genomic_DNA"/>
</dbReference>
<proteinExistence type="predicted"/>
<feature type="transmembrane region" description="Helical" evidence="9">
    <location>
        <begin position="288"/>
        <end position="310"/>
    </location>
</feature>
<dbReference type="GO" id="GO:0005886">
    <property type="term" value="C:plasma membrane"/>
    <property type="evidence" value="ECO:0007669"/>
    <property type="project" value="UniProtKB-SubCell"/>
</dbReference>
<evidence type="ECO:0000256" key="9">
    <source>
        <dbReference type="SAM" id="Phobius"/>
    </source>
</evidence>
<comment type="subcellular location">
    <subcellularLocation>
        <location evidence="1">Cell membrane</location>
        <topology evidence="1">Multi-pass membrane protein</topology>
    </subcellularLocation>
</comment>
<protein>
    <submittedName>
        <fullName evidence="10">Uncharacterized protein</fullName>
    </submittedName>
</protein>
<accession>A0A8J1U214</accession>
<evidence type="ECO:0000256" key="4">
    <source>
        <dbReference type="ARBA" id="ARBA00022692"/>
    </source>
</evidence>
<keyword evidence="5 9" id="KW-1133">Transmembrane helix</keyword>
<feature type="transmembrane region" description="Helical" evidence="9">
    <location>
        <begin position="453"/>
        <end position="479"/>
    </location>
</feature>
<evidence type="ECO:0000256" key="5">
    <source>
        <dbReference type="ARBA" id="ARBA00022989"/>
    </source>
</evidence>
<dbReference type="GO" id="GO:0034632">
    <property type="term" value="F:retinol transmembrane transporter activity"/>
    <property type="evidence" value="ECO:0007669"/>
    <property type="project" value="InterPro"/>
</dbReference>
<keyword evidence="3" id="KW-1003">Cell membrane</keyword>
<dbReference type="GO" id="GO:0038023">
    <property type="term" value="F:signaling receptor activity"/>
    <property type="evidence" value="ECO:0007669"/>
    <property type="project" value="InterPro"/>
</dbReference>
<dbReference type="PANTHER" id="PTHR21444">
    <property type="entry name" value="COILED-COIL DOMAIN-CONTAINING PROTEIN 180"/>
    <property type="match status" value="1"/>
</dbReference>
<gene>
    <name evidence="10" type="ORF">OFUS_LOCUS21563</name>
</gene>
<evidence type="ECO:0000256" key="2">
    <source>
        <dbReference type="ARBA" id="ARBA00022448"/>
    </source>
</evidence>
<name>A0A8J1U214_OWEFU</name>
<keyword evidence="2" id="KW-0813">Transport</keyword>
<dbReference type="Proteomes" id="UP000749559">
    <property type="component" value="Unassembled WGS sequence"/>
</dbReference>
<evidence type="ECO:0000256" key="1">
    <source>
        <dbReference type="ARBA" id="ARBA00004651"/>
    </source>
</evidence>
<dbReference type="GO" id="GO:0071939">
    <property type="term" value="P:vitamin A import into cell"/>
    <property type="evidence" value="ECO:0007669"/>
    <property type="project" value="TreeGrafter"/>
</dbReference>
<feature type="transmembrane region" description="Helical" evidence="9">
    <location>
        <begin position="425"/>
        <end position="447"/>
    </location>
</feature>
<evidence type="ECO:0000256" key="3">
    <source>
        <dbReference type="ARBA" id="ARBA00022475"/>
    </source>
</evidence>
<keyword evidence="4 9" id="KW-0812">Transmembrane</keyword>
<dbReference type="AlphaFoldDB" id="A0A8J1U214"/>
<keyword evidence="7" id="KW-0675">Receptor</keyword>
<feature type="transmembrane region" description="Helical" evidence="9">
    <location>
        <begin position="131"/>
        <end position="152"/>
    </location>
</feature>
<evidence type="ECO:0000256" key="7">
    <source>
        <dbReference type="ARBA" id="ARBA00023170"/>
    </source>
</evidence>
<organism evidence="10 11">
    <name type="scientific">Owenia fusiformis</name>
    <name type="common">Polychaete worm</name>
    <dbReference type="NCBI Taxonomy" id="6347"/>
    <lineage>
        <taxon>Eukaryota</taxon>
        <taxon>Metazoa</taxon>
        <taxon>Spiralia</taxon>
        <taxon>Lophotrochozoa</taxon>
        <taxon>Annelida</taxon>
        <taxon>Polychaeta</taxon>
        <taxon>Sedentaria</taxon>
        <taxon>Canalipalpata</taxon>
        <taxon>Sabellida</taxon>
        <taxon>Oweniida</taxon>
        <taxon>Oweniidae</taxon>
        <taxon>Owenia</taxon>
    </lineage>
</organism>
<evidence type="ECO:0000256" key="8">
    <source>
        <dbReference type="SAM" id="MobiDB-lite"/>
    </source>
</evidence>
<feature type="transmembrane region" description="Helical" evidence="9">
    <location>
        <begin position="190"/>
        <end position="214"/>
    </location>
</feature>
<feature type="transmembrane region" description="Helical" evidence="9">
    <location>
        <begin position="159"/>
        <end position="178"/>
    </location>
</feature>
<keyword evidence="6 9" id="KW-0472">Membrane</keyword>
<keyword evidence="11" id="KW-1185">Reference proteome</keyword>
<feature type="compositionally biased region" description="Polar residues" evidence="8">
    <location>
        <begin position="677"/>
        <end position="694"/>
    </location>
</feature>
<dbReference type="Pfam" id="PF14752">
    <property type="entry name" value="RBP_receptor"/>
    <property type="match status" value="1"/>
</dbReference>
<dbReference type="PANTHER" id="PTHR21444:SF15">
    <property type="entry name" value="RECEPTOR FOR RETINOL UPTAKE STRA6"/>
    <property type="match status" value="1"/>
</dbReference>
<dbReference type="OrthoDB" id="2376984at2759"/>